<dbReference type="Gene3D" id="3.40.10.10">
    <property type="entry name" value="DNA Methylphosphotriester Repair Domain"/>
    <property type="match status" value="1"/>
</dbReference>
<evidence type="ECO:0000313" key="15">
    <source>
        <dbReference type="Proteomes" id="UP000054921"/>
    </source>
</evidence>
<sequence>MLSNSVKNEYYQALLAKNSKYEGIFFVGVKSTGIFCRPTCPAKKPKFENCEFFHTVQEALLASYRPCARCQPLSYSNQASHLIQKLVAAVEANPEKRWKDKDFVALGVDTSTVRRQFKKRFGITFVAYARARRMGIAMKQIREGKIVIEAQVNVGYESSSGFRDAFSKIMGAAPSQLDKHHIVLKASWFDSPLGPMLAVADQEALYLLEFVDRRGLEREVERLRKKMNAAIIPGEAPPLHSIEEELKAYFEGNLKEFNTPIHMLGSPFQKMAWHALTLIPYGETRSYAEQAQALDKPTAYRAVANANGANSLAIIVPCHRIINSSGDLGGYGGGIARKKWLLEHEKRNK</sequence>
<dbReference type="GO" id="GO:0008270">
    <property type="term" value="F:zinc ion binding"/>
    <property type="evidence" value="ECO:0007669"/>
    <property type="project" value="InterPro"/>
</dbReference>
<dbReference type="GO" id="GO:0003700">
    <property type="term" value="F:DNA-binding transcription factor activity"/>
    <property type="evidence" value="ECO:0007669"/>
    <property type="project" value="InterPro"/>
</dbReference>
<dbReference type="GO" id="GO:0003908">
    <property type="term" value="F:methylated-DNA-[protein]-cysteine S-methyltransferase activity"/>
    <property type="evidence" value="ECO:0007669"/>
    <property type="project" value="UniProtKB-EC"/>
</dbReference>
<dbReference type="Pfam" id="PF12833">
    <property type="entry name" value="HTH_18"/>
    <property type="match status" value="1"/>
</dbReference>
<feature type="binding site" evidence="11">
    <location>
        <position position="67"/>
    </location>
    <ligand>
        <name>Zn(2+)</name>
        <dbReference type="ChEBI" id="CHEBI:29105"/>
    </ligand>
</feature>
<name>A0A0W0SBH9_9GAMM</name>
<dbReference type="InterPro" id="IPR008332">
    <property type="entry name" value="MethylG_MeTrfase_N"/>
</dbReference>
<dbReference type="EMBL" id="LR134173">
    <property type="protein sequence ID" value="VEB39210.1"/>
    <property type="molecule type" value="Genomic_DNA"/>
</dbReference>
<evidence type="ECO:0000256" key="10">
    <source>
        <dbReference type="PIRSR" id="PIRSR000409-1"/>
    </source>
</evidence>
<protein>
    <recommendedName>
        <fullName evidence="3">methylated-DNA--[protein]-cysteine S-methyltransferase</fullName>
        <ecNumber evidence="3">2.1.1.63</ecNumber>
    </recommendedName>
</protein>
<dbReference type="InterPro" id="IPR004026">
    <property type="entry name" value="Ada_DNA_repair_Zn-bd"/>
</dbReference>
<gene>
    <name evidence="14" type="primary">ada</name>
    <name evidence="13" type="ORF">Lche_2485</name>
    <name evidence="14" type="ORF">NCTC11976_03129</name>
</gene>
<evidence type="ECO:0000256" key="11">
    <source>
        <dbReference type="PIRSR" id="PIRSR000409-3"/>
    </source>
</evidence>
<evidence type="ECO:0000313" key="16">
    <source>
        <dbReference type="Proteomes" id="UP000277577"/>
    </source>
</evidence>
<keyword evidence="4 13" id="KW-0489">Methyltransferase</keyword>
<evidence type="ECO:0000256" key="7">
    <source>
        <dbReference type="ARBA" id="ARBA00023159"/>
    </source>
</evidence>
<comment type="catalytic activity">
    <reaction evidence="9">
        <text>a 6-O-methyl-2'-deoxyguanosine in DNA + L-cysteinyl-[protein] = S-methyl-L-cysteinyl-[protein] + a 2'-deoxyguanosine in DNA</text>
        <dbReference type="Rhea" id="RHEA:24000"/>
        <dbReference type="Rhea" id="RHEA-COMP:10131"/>
        <dbReference type="Rhea" id="RHEA-COMP:10132"/>
        <dbReference type="Rhea" id="RHEA-COMP:11367"/>
        <dbReference type="Rhea" id="RHEA-COMP:11368"/>
        <dbReference type="ChEBI" id="CHEBI:29950"/>
        <dbReference type="ChEBI" id="CHEBI:82612"/>
        <dbReference type="ChEBI" id="CHEBI:85445"/>
        <dbReference type="ChEBI" id="CHEBI:85448"/>
        <dbReference type="EC" id="2.1.1.63"/>
    </reaction>
</comment>
<feature type="active site" description="Nucleophile; methyl group acceptor from methylphosphotriester" evidence="10">
    <location>
        <position position="36"/>
    </location>
</feature>
<dbReference type="InterPro" id="IPR036217">
    <property type="entry name" value="MethylDNA_cys_MeTrfase_DNAb"/>
</dbReference>
<comment type="similarity">
    <text evidence="2">Belongs to the MGMT family.</text>
</comment>
<feature type="binding site" evidence="11">
    <location>
        <position position="40"/>
    </location>
    <ligand>
        <name>Zn(2+)</name>
        <dbReference type="ChEBI" id="CHEBI:29105"/>
    </ligand>
</feature>
<dbReference type="SUPFAM" id="SSF46767">
    <property type="entry name" value="Methylated DNA-protein cysteine methyltransferase, C-terminal domain"/>
    <property type="match status" value="1"/>
</dbReference>
<evidence type="ECO:0000313" key="14">
    <source>
        <dbReference type="EMBL" id="VEB39210.1"/>
    </source>
</evidence>
<dbReference type="PROSITE" id="PS01124">
    <property type="entry name" value="HTH_ARAC_FAMILY_2"/>
    <property type="match status" value="1"/>
</dbReference>
<feature type="binding site" evidence="11">
    <location>
        <position position="70"/>
    </location>
    <ligand>
        <name>Zn(2+)</name>
        <dbReference type="ChEBI" id="CHEBI:29105"/>
    </ligand>
</feature>
<dbReference type="PROSITE" id="PS00374">
    <property type="entry name" value="MGMT"/>
    <property type="match status" value="1"/>
</dbReference>
<keyword evidence="16" id="KW-1185">Reference proteome</keyword>
<dbReference type="EC" id="2.1.1.63" evidence="3"/>
<dbReference type="InterPro" id="IPR014048">
    <property type="entry name" value="MethylDNA_cys_MeTrfase_DNA-bd"/>
</dbReference>
<evidence type="ECO:0000256" key="6">
    <source>
        <dbReference type="ARBA" id="ARBA00022763"/>
    </source>
</evidence>
<evidence type="ECO:0000256" key="2">
    <source>
        <dbReference type="ARBA" id="ARBA00008711"/>
    </source>
</evidence>
<keyword evidence="8" id="KW-0234">DNA repair</keyword>
<dbReference type="InterPro" id="IPR018060">
    <property type="entry name" value="HTH_AraC"/>
</dbReference>
<dbReference type="RefSeq" id="WP_028379789.1">
    <property type="nucleotide sequence ID" value="NZ_CAAAIT010000001.1"/>
</dbReference>
<dbReference type="Proteomes" id="UP000277577">
    <property type="component" value="Chromosome"/>
</dbReference>
<dbReference type="GO" id="GO:0043565">
    <property type="term" value="F:sequence-specific DNA binding"/>
    <property type="evidence" value="ECO:0007669"/>
    <property type="project" value="InterPro"/>
</dbReference>
<dbReference type="OrthoDB" id="9802228at2"/>
<evidence type="ECO:0000256" key="9">
    <source>
        <dbReference type="ARBA" id="ARBA00049348"/>
    </source>
</evidence>
<comment type="catalytic activity">
    <reaction evidence="1">
        <text>a 4-O-methyl-thymidine in DNA + L-cysteinyl-[protein] = a thymidine in DNA + S-methyl-L-cysteinyl-[protein]</text>
        <dbReference type="Rhea" id="RHEA:53428"/>
        <dbReference type="Rhea" id="RHEA-COMP:10131"/>
        <dbReference type="Rhea" id="RHEA-COMP:10132"/>
        <dbReference type="Rhea" id="RHEA-COMP:13555"/>
        <dbReference type="Rhea" id="RHEA-COMP:13556"/>
        <dbReference type="ChEBI" id="CHEBI:29950"/>
        <dbReference type="ChEBI" id="CHEBI:82612"/>
        <dbReference type="ChEBI" id="CHEBI:137386"/>
        <dbReference type="ChEBI" id="CHEBI:137387"/>
        <dbReference type="EC" id="2.1.1.63"/>
    </reaction>
</comment>
<evidence type="ECO:0000313" key="13">
    <source>
        <dbReference type="EMBL" id="KTC80465.1"/>
    </source>
</evidence>
<dbReference type="InterPro" id="IPR035451">
    <property type="entry name" value="Ada-like_dom_sf"/>
</dbReference>
<dbReference type="Gene3D" id="3.30.160.70">
    <property type="entry name" value="Methylated DNA-protein cysteine methyltransferase domain"/>
    <property type="match status" value="1"/>
</dbReference>
<dbReference type="Proteomes" id="UP000054921">
    <property type="component" value="Unassembled WGS sequence"/>
</dbReference>
<dbReference type="InterPro" id="IPR036631">
    <property type="entry name" value="MGMT_N_sf"/>
</dbReference>
<dbReference type="Pfam" id="PF01035">
    <property type="entry name" value="DNA_binding_1"/>
    <property type="match status" value="1"/>
</dbReference>
<dbReference type="AlphaFoldDB" id="A0A0W0SBH9"/>
<dbReference type="PIRSF" id="PIRSF000409">
    <property type="entry name" value="Ada"/>
    <property type="match status" value="1"/>
</dbReference>
<keyword evidence="11" id="KW-0862">Zinc</keyword>
<feature type="active site" description="Nucleophile; methyl group acceptor from either O6-methylguanine or O4-methylthymine" evidence="10">
    <location>
        <position position="318"/>
    </location>
</feature>
<dbReference type="SUPFAM" id="SSF57884">
    <property type="entry name" value="Ada DNA repair protein, N-terminal domain (N-Ada 10)"/>
    <property type="match status" value="1"/>
</dbReference>
<evidence type="ECO:0000256" key="1">
    <source>
        <dbReference type="ARBA" id="ARBA00001286"/>
    </source>
</evidence>
<dbReference type="GO" id="GO:0032259">
    <property type="term" value="P:methylation"/>
    <property type="evidence" value="ECO:0007669"/>
    <property type="project" value="UniProtKB-KW"/>
</dbReference>
<evidence type="ECO:0000256" key="5">
    <source>
        <dbReference type="ARBA" id="ARBA00022679"/>
    </source>
</evidence>
<dbReference type="Pfam" id="PF02870">
    <property type="entry name" value="Methyltransf_1N"/>
    <property type="match status" value="1"/>
</dbReference>
<dbReference type="PANTHER" id="PTHR10815:SF5">
    <property type="entry name" value="METHYLATED-DNA--PROTEIN-CYSTEINE METHYLTRANSFERASE"/>
    <property type="match status" value="1"/>
</dbReference>
<dbReference type="SUPFAM" id="SSF53155">
    <property type="entry name" value="Methylated DNA-protein cysteine methyltransferase domain"/>
    <property type="match status" value="1"/>
</dbReference>
<dbReference type="EMBL" id="LNXW01000013">
    <property type="protein sequence ID" value="KTC80465.1"/>
    <property type="molecule type" value="Genomic_DNA"/>
</dbReference>
<evidence type="ECO:0000256" key="8">
    <source>
        <dbReference type="ARBA" id="ARBA00023204"/>
    </source>
</evidence>
<dbReference type="Gene3D" id="1.10.10.10">
    <property type="entry name" value="Winged helix-like DNA-binding domain superfamily/Winged helix DNA-binding domain"/>
    <property type="match status" value="1"/>
</dbReference>
<dbReference type="Pfam" id="PF02805">
    <property type="entry name" value="Ada_Zn_binding"/>
    <property type="match status" value="1"/>
</dbReference>
<reference evidence="13 15" key="1">
    <citation type="submission" date="2015-11" db="EMBL/GenBank/DDBJ databases">
        <title>Genomic analysis of 38 Legionella species identifies large and diverse effector repertoires.</title>
        <authorList>
            <person name="Burstein D."/>
            <person name="Amaro F."/>
            <person name="Zusman T."/>
            <person name="Lifshitz Z."/>
            <person name="Cohen O."/>
            <person name="Gilbert J.A."/>
            <person name="Pupko T."/>
            <person name="Shuman H.A."/>
            <person name="Segal G."/>
        </authorList>
    </citation>
    <scope>NUCLEOTIDE SEQUENCE [LARGE SCALE GENOMIC DNA]</scope>
    <source>
        <strain evidence="13 15">ORW</strain>
    </source>
</reference>
<dbReference type="PATRIC" id="fig|28084.5.peg.2684"/>
<dbReference type="Gene3D" id="1.10.10.60">
    <property type="entry name" value="Homeodomain-like"/>
    <property type="match status" value="1"/>
</dbReference>
<evidence type="ECO:0000259" key="12">
    <source>
        <dbReference type="PROSITE" id="PS01124"/>
    </source>
</evidence>
<evidence type="ECO:0000256" key="3">
    <source>
        <dbReference type="ARBA" id="ARBA00011918"/>
    </source>
</evidence>
<evidence type="ECO:0000256" key="4">
    <source>
        <dbReference type="ARBA" id="ARBA00022603"/>
    </source>
</evidence>
<keyword evidence="11" id="KW-0479">Metal-binding</keyword>
<dbReference type="CDD" id="cd06445">
    <property type="entry name" value="ATase"/>
    <property type="match status" value="1"/>
</dbReference>
<dbReference type="SMART" id="SM00342">
    <property type="entry name" value="HTH_ARAC"/>
    <property type="match status" value="1"/>
</dbReference>
<feature type="binding site" evidence="11">
    <location>
        <position position="36"/>
    </location>
    <ligand>
        <name>Zn(2+)</name>
        <dbReference type="ChEBI" id="CHEBI:29105"/>
    </ligand>
</feature>
<reference evidence="14 16" key="2">
    <citation type="submission" date="2018-12" db="EMBL/GenBank/DDBJ databases">
        <authorList>
            <consortium name="Pathogen Informatics"/>
        </authorList>
    </citation>
    <scope>NUCLEOTIDE SEQUENCE [LARGE SCALE GENOMIC DNA]</scope>
    <source>
        <strain evidence="14 16">NCTC11976</strain>
    </source>
</reference>
<feature type="domain" description="HTH araC/xylS-type" evidence="12">
    <location>
        <begin position="106"/>
        <end position="180"/>
    </location>
</feature>
<keyword evidence="5 13" id="KW-0808">Transferase</keyword>
<dbReference type="FunFam" id="1.10.10.10:FF:000214">
    <property type="entry name" value="Methylated-DNA--protein-cysteine methyltransferase"/>
    <property type="match status" value="1"/>
</dbReference>
<dbReference type="InterPro" id="IPR036388">
    <property type="entry name" value="WH-like_DNA-bd_sf"/>
</dbReference>
<dbReference type="GO" id="GO:0006281">
    <property type="term" value="P:DNA repair"/>
    <property type="evidence" value="ECO:0007669"/>
    <property type="project" value="UniProtKB-KW"/>
</dbReference>
<dbReference type="NCBIfam" id="TIGR00589">
    <property type="entry name" value="ogt"/>
    <property type="match status" value="1"/>
</dbReference>
<accession>A0A0W0SBH9</accession>
<dbReference type="STRING" id="28084.Lche_2485"/>
<dbReference type="InterPro" id="IPR001497">
    <property type="entry name" value="MethylDNA_cys_MeTrfase_AS"/>
</dbReference>
<comment type="cofactor">
    <cofactor evidence="11">
        <name>Zn(2+)</name>
        <dbReference type="ChEBI" id="CHEBI:29105"/>
    </cofactor>
    <text evidence="11">Binds 1 zinc ion per subunit.</text>
</comment>
<keyword evidence="6" id="KW-0227">DNA damage</keyword>
<dbReference type="PANTHER" id="PTHR10815">
    <property type="entry name" value="METHYLATED-DNA--PROTEIN-CYSTEINE METHYLTRANSFERASE"/>
    <property type="match status" value="1"/>
</dbReference>
<keyword evidence="7" id="KW-0010">Activator</keyword>
<proteinExistence type="inferred from homology"/>
<organism evidence="13 15">
    <name type="scientific">Legionella cherrii</name>
    <dbReference type="NCBI Taxonomy" id="28084"/>
    <lineage>
        <taxon>Bacteria</taxon>
        <taxon>Pseudomonadati</taxon>
        <taxon>Pseudomonadota</taxon>
        <taxon>Gammaproteobacteria</taxon>
        <taxon>Legionellales</taxon>
        <taxon>Legionellaceae</taxon>
        <taxon>Legionella</taxon>
    </lineage>
</organism>
<dbReference type="InterPro" id="IPR016221">
    <property type="entry name" value="Bifunct_regulatory_prot_Ada"/>
</dbReference>